<accession>A0A978U856</accession>
<proteinExistence type="predicted"/>
<evidence type="ECO:0000313" key="2">
    <source>
        <dbReference type="Proteomes" id="UP000813462"/>
    </source>
</evidence>
<reference evidence="1" key="1">
    <citation type="journal article" date="2021" name="Front. Plant Sci.">
        <title>Chromosome-Scale Genome Assembly for Chinese Sour Jujube and Insights Into Its Genome Evolution and Domestication Signature.</title>
        <authorList>
            <person name="Shen L.-Y."/>
            <person name="Luo H."/>
            <person name="Wang X.-L."/>
            <person name="Wang X.-M."/>
            <person name="Qiu X.-J."/>
            <person name="Liu H."/>
            <person name="Zhou S.-S."/>
            <person name="Jia K.-H."/>
            <person name="Nie S."/>
            <person name="Bao Y.-T."/>
            <person name="Zhang R.-G."/>
            <person name="Yun Q.-Z."/>
            <person name="Chai Y.-H."/>
            <person name="Lu J.-Y."/>
            <person name="Li Y."/>
            <person name="Zhao S.-W."/>
            <person name="Mao J.-F."/>
            <person name="Jia S.-G."/>
            <person name="Mao Y.-M."/>
        </authorList>
    </citation>
    <scope>NUCLEOTIDE SEQUENCE</scope>
    <source>
        <strain evidence="1">AT0</strain>
        <tissue evidence="1">Leaf</tissue>
    </source>
</reference>
<evidence type="ECO:0000313" key="1">
    <source>
        <dbReference type="EMBL" id="KAH7510632.1"/>
    </source>
</evidence>
<name>A0A978U856_ZIZJJ</name>
<dbReference type="Proteomes" id="UP000813462">
    <property type="component" value="Unassembled WGS sequence"/>
</dbReference>
<dbReference type="AlphaFoldDB" id="A0A978U856"/>
<dbReference type="EMBL" id="JAEACU010000404">
    <property type="protein sequence ID" value="KAH7510632.1"/>
    <property type="molecule type" value="Genomic_DNA"/>
</dbReference>
<sequence length="202" mass="22579">MEDHYEDKPPMEGQFSHELKEPPTLFRPVARVSAFSVYNPLGCQEPASSLQRPVPMQGPLINTSKPDIEIFKLLKADNWEQSVPSQCGHGCCRTQNGRKSQKSLLGPEFVEYSEPPSFPSLELAAIATDISNLAWLKSGLENRSMRAMGGTAGKICQVPIRSLALGISRVEEWAMRDWGKAREKEMKCWNFGVGREGRLLKC</sequence>
<gene>
    <name evidence="1" type="ORF">FEM48_ZijujUnG0105700</name>
</gene>
<protein>
    <submittedName>
        <fullName evidence="1">Uncharacterized protein</fullName>
    </submittedName>
</protein>
<comment type="caution">
    <text evidence="1">The sequence shown here is derived from an EMBL/GenBank/DDBJ whole genome shotgun (WGS) entry which is preliminary data.</text>
</comment>
<organism evidence="1 2">
    <name type="scientific">Ziziphus jujuba var. spinosa</name>
    <dbReference type="NCBI Taxonomy" id="714518"/>
    <lineage>
        <taxon>Eukaryota</taxon>
        <taxon>Viridiplantae</taxon>
        <taxon>Streptophyta</taxon>
        <taxon>Embryophyta</taxon>
        <taxon>Tracheophyta</taxon>
        <taxon>Spermatophyta</taxon>
        <taxon>Magnoliopsida</taxon>
        <taxon>eudicotyledons</taxon>
        <taxon>Gunneridae</taxon>
        <taxon>Pentapetalae</taxon>
        <taxon>rosids</taxon>
        <taxon>fabids</taxon>
        <taxon>Rosales</taxon>
        <taxon>Rhamnaceae</taxon>
        <taxon>Paliureae</taxon>
        <taxon>Ziziphus</taxon>
    </lineage>
</organism>